<proteinExistence type="predicted"/>
<sequence length="315" mass="33558">MSWRPWSEVWQESLYGAAGFYRSAAGPAGHFATSAQGIPGGGAILASAVEALAALHGCRAVVDVGAGRGELLTELAARGSPRTLTGVDVVDRPAGLPSEIDWLRSPGGSALPDELAGLSDALVFAHEWLDVVPCEIAEFDGTRWLRVEVADDGGERLGDPLDPANAEWLQRHWPTPTAAGEHAEVGHSRDVAAAGLRERMSSGLLVIVDYGHLRDDRPRHGTLTGFRDGREQPPRPDGSTDVTAHVAMDSLGADRLVSQRDLFAELGIEPPNPPISLARSDPPSYLRQLAERSAYGQLTARGGLGDFWWALTTVS</sequence>
<evidence type="ECO:0000256" key="2">
    <source>
        <dbReference type="ARBA" id="ARBA00022679"/>
    </source>
</evidence>
<reference evidence="4 5" key="1">
    <citation type="submission" date="2020-05" db="EMBL/GenBank/DDBJ databases">
        <title>Flexivirga sp. ID2601S isolated from air conditioner.</title>
        <authorList>
            <person name="Kim D.H."/>
        </authorList>
    </citation>
    <scope>NUCLEOTIDE SEQUENCE [LARGE SCALE GENOMIC DNA]</scope>
    <source>
        <strain evidence="4 5">ID2601S</strain>
    </source>
</reference>
<evidence type="ECO:0000256" key="3">
    <source>
        <dbReference type="SAM" id="MobiDB-lite"/>
    </source>
</evidence>
<dbReference type="Gene3D" id="3.40.50.12710">
    <property type="match status" value="1"/>
</dbReference>
<dbReference type="RefSeq" id="WP_171151311.1">
    <property type="nucleotide sequence ID" value="NZ_JABENB010000001.1"/>
</dbReference>
<dbReference type="SUPFAM" id="SSF53335">
    <property type="entry name" value="S-adenosyl-L-methionine-dependent methyltransferases"/>
    <property type="match status" value="1"/>
</dbReference>
<protein>
    <recommendedName>
        <fullName evidence="6">SAM-dependent methyltransferase</fullName>
    </recommendedName>
</protein>
<comment type="caution">
    <text evidence="4">The sequence shown here is derived from an EMBL/GenBank/DDBJ whole genome shotgun (WGS) entry which is preliminary data.</text>
</comment>
<evidence type="ECO:0000256" key="1">
    <source>
        <dbReference type="ARBA" id="ARBA00022603"/>
    </source>
</evidence>
<keyword evidence="1" id="KW-0489">Methyltransferase</keyword>
<dbReference type="GO" id="GO:0032259">
    <property type="term" value="P:methylation"/>
    <property type="evidence" value="ECO:0007669"/>
    <property type="project" value="UniProtKB-KW"/>
</dbReference>
<keyword evidence="2" id="KW-0808">Transferase</keyword>
<dbReference type="InterPro" id="IPR029063">
    <property type="entry name" value="SAM-dependent_MTases_sf"/>
</dbReference>
<dbReference type="EMBL" id="JABENB010000001">
    <property type="protein sequence ID" value="NNG37964.1"/>
    <property type="molecule type" value="Genomic_DNA"/>
</dbReference>
<organism evidence="4 5">
    <name type="scientific">Flexivirga aerilata</name>
    <dbReference type="NCBI Taxonomy" id="1656889"/>
    <lineage>
        <taxon>Bacteria</taxon>
        <taxon>Bacillati</taxon>
        <taxon>Actinomycetota</taxon>
        <taxon>Actinomycetes</taxon>
        <taxon>Micrococcales</taxon>
        <taxon>Dermacoccaceae</taxon>
        <taxon>Flexivirga</taxon>
    </lineage>
</organism>
<gene>
    <name evidence="4" type="ORF">HJ588_01565</name>
</gene>
<name>A0A849AAL7_9MICO</name>
<evidence type="ECO:0000313" key="5">
    <source>
        <dbReference type="Proteomes" id="UP000557772"/>
    </source>
</evidence>
<dbReference type="AlphaFoldDB" id="A0A849AAL7"/>
<dbReference type="GO" id="GO:0008168">
    <property type="term" value="F:methyltransferase activity"/>
    <property type="evidence" value="ECO:0007669"/>
    <property type="project" value="UniProtKB-KW"/>
</dbReference>
<evidence type="ECO:0000313" key="4">
    <source>
        <dbReference type="EMBL" id="NNG37964.1"/>
    </source>
</evidence>
<keyword evidence="5" id="KW-1185">Reference proteome</keyword>
<dbReference type="Pfam" id="PF02636">
    <property type="entry name" value="Methyltransf_28"/>
    <property type="match status" value="1"/>
</dbReference>
<accession>A0A849AAL7</accession>
<dbReference type="InterPro" id="IPR038375">
    <property type="entry name" value="NDUFAF7_sf"/>
</dbReference>
<feature type="region of interest" description="Disordered" evidence="3">
    <location>
        <begin position="219"/>
        <end position="240"/>
    </location>
</feature>
<dbReference type="InterPro" id="IPR003788">
    <property type="entry name" value="NDUFAF7"/>
</dbReference>
<evidence type="ECO:0008006" key="6">
    <source>
        <dbReference type="Google" id="ProtNLM"/>
    </source>
</evidence>
<dbReference type="Proteomes" id="UP000557772">
    <property type="component" value="Unassembled WGS sequence"/>
</dbReference>